<feature type="transmembrane region" description="Helical" evidence="5">
    <location>
        <begin position="95"/>
        <end position="114"/>
    </location>
</feature>
<feature type="transmembrane region" description="Helical" evidence="5">
    <location>
        <begin position="12"/>
        <end position="33"/>
    </location>
</feature>
<evidence type="ECO:0000256" key="1">
    <source>
        <dbReference type="ARBA" id="ARBA00004370"/>
    </source>
</evidence>
<protein>
    <submittedName>
        <fullName evidence="7">Sterol desaturase family protein</fullName>
    </submittedName>
</protein>
<proteinExistence type="predicted"/>
<evidence type="ECO:0000256" key="3">
    <source>
        <dbReference type="ARBA" id="ARBA00022989"/>
    </source>
</evidence>
<comment type="subcellular location">
    <subcellularLocation>
        <location evidence="1">Membrane</location>
    </subcellularLocation>
</comment>
<dbReference type="EMBL" id="RMBX01000001">
    <property type="protein sequence ID" value="RPD42922.1"/>
    <property type="molecule type" value="Genomic_DNA"/>
</dbReference>
<dbReference type="AlphaFoldDB" id="A0A3N4MFW2"/>
<name>A0A3N4MFW2_9BACT</name>
<evidence type="ECO:0000313" key="8">
    <source>
        <dbReference type="Proteomes" id="UP000279089"/>
    </source>
</evidence>
<dbReference type="InterPro" id="IPR006694">
    <property type="entry name" value="Fatty_acid_hydroxylase"/>
</dbReference>
<gene>
    <name evidence="7" type="ORF">EG028_01090</name>
</gene>
<organism evidence="7 8">
    <name type="scientific">Chitinophaga barathri</name>
    <dbReference type="NCBI Taxonomy" id="1647451"/>
    <lineage>
        <taxon>Bacteria</taxon>
        <taxon>Pseudomonadati</taxon>
        <taxon>Bacteroidota</taxon>
        <taxon>Chitinophagia</taxon>
        <taxon>Chitinophagales</taxon>
        <taxon>Chitinophagaceae</taxon>
        <taxon>Chitinophaga</taxon>
    </lineage>
</organism>
<dbReference type="GO" id="GO:0016491">
    <property type="term" value="F:oxidoreductase activity"/>
    <property type="evidence" value="ECO:0007669"/>
    <property type="project" value="InterPro"/>
</dbReference>
<comment type="caution">
    <text evidence="7">The sequence shown here is derived from an EMBL/GenBank/DDBJ whole genome shotgun (WGS) entry which is preliminary data.</text>
</comment>
<dbReference type="OrthoDB" id="9770329at2"/>
<feature type="transmembrane region" description="Helical" evidence="5">
    <location>
        <begin position="159"/>
        <end position="184"/>
    </location>
</feature>
<accession>A0A3N4MFW2</accession>
<feature type="transmembrane region" description="Helical" evidence="5">
    <location>
        <begin position="56"/>
        <end position="75"/>
    </location>
</feature>
<keyword evidence="2 5" id="KW-0812">Transmembrane</keyword>
<dbReference type="GO" id="GO:0016020">
    <property type="term" value="C:membrane"/>
    <property type="evidence" value="ECO:0007669"/>
    <property type="project" value="UniProtKB-SubCell"/>
</dbReference>
<dbReference type="GO" id="GO:0008610">
    <property type="term" value="P:lipid biosynthetic process"/>
    <property type="evidence" value="ECO:0007669"/>
    <property type="project" value="InterPro"/>
</dbReference>
<dbReference type="Proteomes" id="UP000279089">
    <property type="component" value="Unassembled WGS sequence"/>
</dbReference>
<dbReference type="RefSeq" id="WP_120514196.1">
    <property type="nucleotide sequence ID" value="NZ_QXZY01000001.1"/>
</dbReference>
<dbReference type="GO" id="GO:0005506">
    <property type="term" value="F:iron ion binding"/>
    <property type="evidence" value="ECO:0007669"/>
    <property type="project" value="InterPro"/>
</dbReference>
<dbReference type="InterPro" id="IPR050307">
    <property type="entry name" value="Sterol_Desaturase_Related"/>
</dbReference>
<evidence type="ECO:0000256" key="4">
    <source>
        <dbReference type="ARBA" id="ARBA00023136"/>
    </source>
</evidence>
<evidence type="ECO:0000313" key="7">
    <source>
        <dbReference type="EMBL" id="RPD42922.1"/>
    </source>
</evidence>
<keyword evidence="8" id="KW-1185">Reference proteome</keyword>
<dbReference type="PANTHER" id="PTHR11863">
    <property type="entry name" value="STEROL DESATURASE"/>
    <property type="match status" value="1"/>
</dbReference>
<keyword evidence="4 5" id="KW-0472">Membrane</keyword>
<reference evidence="8" key="1">
    <citation type="submission" date="2018-11" db="EMBL/GenBank/DDBJ databases">
        <title>Chitinophaga lutea sp.nov., isolate from arsenic contaminated soil.</title>
        <authorList>
            <person name="Zong Y."/>
        </authorList>
    </citation>
    <scope>NUCLEOTIDE SEQUENCE [LARGE SCALE GENOMIC DNA]</scope>
    <source>
        <strain evidence="8">YLT18</strain>
    </source>
</reference>
<dbReference type="Pfam" id="PF04116">
    <property type="entry name" value="FA_hydroxylase"/>
    <property type="match status" value="1"/>
</dbReference>
<feature type="domain" description="Fatty acid hydroxylase" evidence="6">
    <location>
        <begin position="101"/>
        <end position="235"/>
    </location>
</feature>
<evidence type="ECO:0000256" key="5">
    <source>
        <dbReference type="SAM" id="Phobius"/>
    </source>
</evidence>
<keyword evidence="3 5" id="KW-1133">Transmembrane helix</keyword>
<sequence>MLWLDKWPSIIWVLGLRYFLIAGIAFIIWYLLFRKRIFYKKIQPKMPRNKDYRREILYSCLTILMFSLVFVLILFSPLRPYTQYYRATDPHSTFWYFAAFPLMFLVHDAYFYWVHRLMHHPRLFPYVHKVHHLSTNPSPWAAFSFNPLEGMLEVGIFPILVFIMPLTLIHLVVFFFVMMLYNVYGHLGWELYPRWFARHWFGKWINTSFNHNQHHQYFKGNYGLYFLWWDRWMGTIRKDYEEKFEAQPLK</sequence>
<evidence type="ECO:0000259" key="6">
    <source>
        <dbReference type="Pfam" id="PF04116"/>
    </source>
</evidence>
<evidence type="ECO:0000256" key="2">
    <source>
        <dbReference type="ARBA" id="ARBA00022692"/>
    </source>
</evidence>